<evidence type="ECO:0000313" key="2">
    <source>
        <dbReference type="EMBL" id="KKN90408.1"/>
    </source>
</evidence>
<proteinExistence type="predicted"/>
<dbReference type="InterPro" id="IPR010148">
    <property type="entry name" value="CRISPR-assoc_prot_CT1975"/>
</dbReference>
<reference evidence="2" key="1">
    <citation type="journal article" date="2015" name="Nature">
        <title>Complex archaea that bridge the gap between prokaryotes and eukaryotes.</title>
        <authorList>
            <person name="Spang A."/>
            <person name="Saw J.H."/>
            <person name="Jorgensen S.L."/>
            <person name="Zaremba-Niedzwiedzka K."/>
            <person name="Martijn J."/>
            <person name="Lind A.E."/>
            <person name="van Eijk R."/>
            <person name="Schleper C."/>
            <person name="Guy L."/>
            <person name="Ettema T.J."/>
        </authorList>
    </citation>
    <scope>NUCLEOTIDE SEQUENCE</scope>
</reference>
<evidence type="ECO:0000256" key="1">
    <source>
        <dbReference type="SAM" id="MobiDB-lite"/>
    </source>
</evidence>
<evidence type="ECO:0008006" key="3">
    <source>
        <dbReference type="Google" id="ProtNLM"/>
    </source>
</evidence>
<dbReference type="NCBIfam" id="TIGR01869">
    <property type="entry name" value="casC_Cse4"/>
    <property type="match status" value="1"/>
</dbReference>
<sequence length="373" mass="40149">MTTFLQFHLLTSYPPSNPNRDKEGRQKTARFGGTPRLRVSSQSLKRAIRMSANFQSTLGGSLGDRTRKVGEVVEAHLVAGGAKREDAKITAKEVSNIFGKLQDVDTSEADRVRTKQVVFISPQERARALEVADRIHSGEINIHKMNKSKDAKTLRDIAKELRKEVLATADGAVDIAMFGRMLAGATEYNRDGAVQISHAITTHTAVSEDDFFAAMDDLQTPEDPEGAGAAFIDDAEFGSGVFYIYACVDLDLLLRNLDGDAGLAAKSIDALIQALPTASPSGKSGSYAHHPRAGYMRLEVGQHAPFNLSGAFSKPVTKQPLMESSIDALEDHARRNEAAYGMLPDATVVMNIHAGSGTLADLKAAAAKALKDL</sequence>
<feature type="region of interest" description="Disordered" evidence="1">
    <location>
        <begin position="11"/>
        <end position="34"/>
    </location>
</feature>
<gene>
    <name evidence="2" type="ORF">LCGC14_0227770</name>
</gene>
<accession>A0A0F9XF02</accession>
<dbReference type="Pfam" id="PF09344">
    <property type="entry name" value="Cas_CT1975"/>
    <property type="match status" value="1"/>
</dbReference>
<comment type="caution">
    <text evidence="2">The sequence shown here is derived from an EMBL/GenBank/DDBJ whole genome shotgun (WGS) entry which is preliminary data.</text>
</comment>
<protein>
    <recommendedName>
        <fullName evidence="3">Cse4 family CRISPR-associated protein</fullName>
    </recommendedName>
</protein>
<dbReference type="AlphaFoldDB" id="A0A0F9XF02"/>
<organism evidence="2">
    <name type="scientific">marine sediment metagenome</name>
    <dbReference type="NCBI Taxonomy" id="412755"/>
    <lineage>
        <taxon>unclassified sequences</taxon>
        <taxon>metagenomes</taxon>
        <taxon>ecological metagenomes</taxon>
    </lineage>
</organism>
<name>A0A0F9XF02_9ZZZZ</name>
<dbReference type="EMBL" id="LAZR01000110">
    <property type="protein sequence ID" value="KKN90408.1"/>
    <property type="molecule type" value="Genomic_DNA"/>
</dbReference>